<keyword evidence="3" id="KW-1185">Reference proteome</keyword>
<sequence>MVSRGASALPTSTVNSERFGICALKMFREKRRQGIRDIEGKKALMGRGGGDNDDEGFRKSSMPPGGILT</sequence>
<evidence type="ECO:0000256" key="1">
    <source>
        <dbReference type="SAM" id="MobiDB-lite"/>
    </source>
</evidence>
<reference evidence="2 3" key="1">
    <citation type="submission" date="2023-10" db="EMBL/GenBank/DDBJ databases">
        <title>Draft genome sequence of Xylaria bambusicola isolate GMP-LS, the root and basal stem rot pathogen of sugarcane in Indonesia.</title>
        <authorList>
            <person name="Selvaraj P."/>
            <person name="Muralishankar V."/>
            <person name="Muruganantham S."/>
            <person name="Sp S."/>
            <person name="Haryani S."/>
            <person name="Lau K.J.X."/>
            <person name="Naqvi N.I."/>
        </authorList>
    </citation>
    <scope>NUCLEOTIDE SEQUENCE [LARGE SCALE GENOMIC DNA]</scope>
    <source>
        <strain evidence="2">GMP-LS</strain>
    </source>
</reference>
<name>A0AAN7Z767_9PEZI</name>
<dbReference type="Proteomes" id="UP001305414">
    <property type="component" value="Unassembled WGS sequence"/>
</dbReference>
<accession>A0AAN7Z767</accession>
<proteinExistence type="predicted"/>
<gene>
    <name evidence="2" type="ORF">RRF57_002900</name>
</gene>
<feature type="region of interest" description="Disordered" evidence="1">
    <location>
        <begin position="37"/>
        <end position="69"/>
    </location>
</feature>
<dbReference type="EMBL" id="JAWHQM010000005">
    <property type="protein sequence ID" value="KAK5627186.1"/>
    <property type="molecule type" value="Genomic_DNA"/>
</dbReference>
<organism evidence="2 3">
    <name type="scientific">Xylaria bambusicola</name>
    <dbReference type="NCBI Taxonomy" id="326684"/>
    <lineage>
        <taxon>Eukaryota</taxon>
        <taxon>Fungi</taxon>
        <taxon>Dikarya</taxon>
        <taxon>Ascomycota</taxon>
        <taxon>Pezizomycotina</taxon>
        <taxon>Sordariomycetes</taxon>
        <taxon>Xylariomycetidae</taxon>
        <taxon>Xylariales</taxon>
        <taxon>Xylariaceae</taxon>
        <taxon>Xylaria</taxon>
    </lineage>
</organism>
<evidence type="ECO:0000313" key="2">
    <source>
        <dbReference type="EMBL" id="KAK5627186.1"/>
    </source>
</evidence>
<evidence type="ECO:0000313" key="3">
    <source>
        <dbReference type="Proteomes" id="UP001305414"/>
    </source>
</evidence>
<comment type="caution">
    <text evidence="2">The sequence shown here is derived from an EMBL/GenBank/DDBJ whole genome shotgun (WGS) entry which is preliminary data.</text>
</comment>
<protein>
    <submittedName>
        <fullName evidence="2">Uncharacterized protein</fullName>
    </submittedName>
</protein>
<dbReference type="AlphaFoldDB" id="A0AAN7Z767"/>